<evidence type="ECO:0000256" key="5">
    <source>
        <dbReference type="ARBA" id="ARBA00022692"/>
    </source>
</evidence>
<feature type="transmembrane region" description="Helical" evidence="8">
    <location>
        <begin position="85"/>
        <end position="113"/>
    </location>
</feature>
<keyword evidence="3" id="KW-0328">Glycosyltransferase</keyword>
<keyword evidence="7 8" id="KW-0472">Membrane</keyword>
<dbReference type="GO" id="GO:0005886">
    <property type="term" value="C:plasma membrane"/>
    <property type="evidence" value="ECO:0007669"/>
    <property type="project" value="UniProtKB-SubCell"/>
</dbReference>
<gene>
    <name evidence="10" type="ORF">E5139_14515</name>
</gene>
<dbReference type="InterPro" id="IPR050297">
    <property type="entry name" value="LipidA_mod_glycosyltrf_83"/>
</dbReference>
<dbReference type="RefSeq" id="WP_015763228.1">
    <property type="nucleotide sequence ID" value="NZ_CP039375.1"/>
</dbReference>
<dbReference type="GO" id="GO:0008610">
    <property type="term" value="P:lipid biosynthetic process"/>
    <property type="evidence" value="ECO:0007669"/>
    <property type="project" value="UniProtKB-ARBA"/>
</dbReference>
<keyword evidence="2" id="KW-1003">Cell membrane</keyword>
<organism evidence="10 11">
    <name type="scientific">Halomicrobium mukohataei</name>
    <dbReference type="NCBI Taxonomy" id="57705"/>
    <lineage>
        <taxon>Archaea</taxon>
        <taxon>Methanobacteriati</taxon>
        <taxon>Methanobacteriota</taxon>
        <taxon>Stenosarchaea group</taxon>
        <taxon>Halobacteria</taxon>
        <taxon>Halobacteriales</taxon>
        <taxon>Haloarculaceae</taxon>
        <taxon>Halomicrobium</taxon>
    </lineage>
</organism>
<evidence type="ECO:0000256" key="2">
    <source>
        <dbReference type="ARBA" id="ARBA00022475"/>
    </source>
</evidence>
<comment type="subcellular location">
    <subcellularLocation>
        <location evidence="1">Cell membrane</location>
        <topology evidence="1">Multi-pass membrane protein</topology>
    </subcellularLocation>
</comment>
<proteinExistence type="predicted"/>
<dbReference type="GeneID" id="42180177"/>
<keyword evidence="5 8" id="KW-0812">Transmembrane</keyword>
<dbReference type="GO" id="GO:0016763">
    <property type="term" value="F:pentosyltransferase activity"/>
    <property type="evidence" value="ECO:0007669"/>
    <property type="project" value="TreeGrafter"/>
</dbReference>
<evidence type="ECO:0000313" key="10">
    <source>
        <dbReference type="EMBL" id="QCD66797.1"/>
    </source>
</evidence>
<dbReference type="Pfam" id="PF25230">
    <property type="entry name" value="DUF7846"/>
    <property type="match status" value="1"/>
</dbReference>
<sequence length="665" mass="71741">MTPRRHRLAVAGVAVTAAIVVYGLATQVFPYHTTNHDEAVYLQQAAMLLEGRLFLDPPVTDAFRPWFFVEAGDGRLYPKYSPVPAAMFAVGKLLGSARVALALAAGGVVALTVRVGTELFDRRRGLLAGVLLLGSPLFLVDASVFLPYVPTTLWNLAFAAAYLHADRTESRASAVAAGVAIGIAFFARPYTAVLFAAPFIAHALWTLRELEREPLVRQGLTAALGIVGVAVALGHNAVMTGDPLRFPYQVFAPMDGPGFGLREIAGYSREYTPMLALRSNAEALWVYATRWVVGGALGTLAAVLGFAAATRRGLTPQQATVAGIAVTVPVGNLFFWGTLNTLGELDRAGDGLVHTLGTYYHVDLLVPTVVFGSVGLTVAWERLRQTVRRRSWASARHVAAALVLSGTLCTGLGVAMVAEPVSDNAAVTDRYERAYEPFEERALDDALVFLPTPYGDWLGHPFQALRNDPGYDDGTVYALGERQFAVVDAFPDREIYRYTYRGPWSPTTGETVEPRLQRVDHASGETVRQETTLGVPRFAERVSIRLASENGSGYTTADAAGRESLSLQLTLDGERAALTGEGLDRTVVPLADRERLVLSAFVDYGTGAGFTYRFELPVEADDGRVRVLTPYAEVCRDGRLCGGEAAYVPGSHEDGVWIETTLTTP</sequence>
<evidence type="ECO:0000256" key="3">
    <source>
        <dbReference type="ARBA" id="ARBA00022676"/>
    </source>
</evidence>
<dbReference type="InterPro" id="IPR057168">
    <property type="entry name" value="DUF7846"/>
</dbReference>
<feature type="transmembrane region" description="Helical" evidence="8">
    <location>
        <begin position="125"/>
        <end position="146"/>
    </location>
</feature>
<dbReference type="AlphaFoldDB" id="A0A4D6KGB8"/>
<accession>A0A4D6KGB8</accession>
<evidence type="ECO:0000256" key="4">
    <source>
        <dbReference type="ARBA" id="ARBA00022679"/>
    </source>
</evidence>
<dbReference type="KEGG" id="halz:E5139_14515"/>
<dbReference type="PANTHER" id="PTHR33908:SF11">
    <property type="entry name" value="MEMBRANE PROTEIN"/>
    <property type="match status" value="1"/>
</dbReference>
<feature type="transmembrane region" description="Helical" evidence="8">
    <location>
        <begin position="174"/>
        <end position="207"/>
    </location>
</feature>
<protein>
    <submittedName>
        <fullName evidence="10">Glycosyltransferase family 39 protein</fullName>
    </submittedName>
</protein>
<keyword evidence="6 8" id="KW-1133">Transmembrane helix</keyword>
<feature type="transmembrane region" description="Helical" evidence="8">
    <location>
        <begin position="398"/>
        <end position="418"/>
    </location>
</feature>
<feature type="transmembrane region" description="Helical" evidence="8">
    <location>
        <begin position="284"/>
        <end position="307"/>
    </location>
</feature>
<dbReference type="PANTHER" id="PTHR33908">
    <property type="entry name" value="MANNOSYLTRANSFERASE YKCB-RELATED"/>
    <property type="match status" value="1"/>
</dbReference>
<dbReference type="EMBL" id="CP039375">
    <property type="protein sequence ID" value="QCD66797.1"/>
    <property type="molecule type" value="Genomic_DNA"/>
</dbReference>
<feature type="transmembrane region" description="Helical" evidence="8">
    <location>
        <begin position="319"/>
        <end position="339"/>
    </location>
</feature>
<evidence type="ECO:0000313" key="11">
    <source>
        <dbReference type="Proteomes" id="UP000297053"/>
    </source>
</evidence>
<evidence type="ECO:0000256" key="7">
    <source>
        <dbReference type="ARBA" id="ARBA00023136"/>
    </source>
</evidence>
<dbReference type="Proteomes" id="UP000297053">
    <property type="component" value="Chromosome"/>
</dbReference>
<reference evidence="10 11" key="1">
    <citation type="submission" date="2019-04" db="EMBL/GenBank/DDBJ databases">
        <title>Complete genome sequence of Arthrobacter sp. ZXY-2 associated with effective atrazine degradation and salt adaptation.</title>
        <authorList>
            <person name="Zhao X."/>
        </authorList>
    </citation>
    <scope>NUCLEOTIDE SEQUENCE [LARGE SCALE GENOMIC DNA]</scope>
    <source>
        <strain evidence="11">ZP60</strain>
    </source>
</reference>
<name>A0A4D6KGB8_9EURY</name>
<dbReference type="OMA" id="GPFYHFD"/>
<evidence type="ECO:0000256" key="6">
    <source>
        <dbReference type="ARBA" id="ARBA00022989"/>
    </source>
</evidence>
<feature type="domain" description="DUF7846" evidence="9">
    <location>
        <begin position="446"/>
        <end position="615"/>
    </location>
</feature>
<feature type="transmembrane region" description="Helical" evidence="8">
    <location>
        <begin position="359"/>
        <end position="378"/>
    </location>
</feature>
<evidence type="ECO:0000256" key="8">
    <source>
        <dbReference type="SAM" id="Phobius"/>
    </source>
</evidence>
<feature type="transmembrane region" description="Helical" evidence="8">
    <location>
        <begin position="219"/>
        <end position="238"/>
    </location>
</feature>
<keyword evidence="4 10" id="KW-0808">Transferase</keyword>
<reference evidence="10 11" key="2">
    <citation type="submission" date="2019-04" db="EMBL/GenBank/DDBJ databases">
        <authorList>
            <person name="Yang S."/>
            <person name="Wei W."/>
        </authorList>
    </citation>
    <scope>NUCLEOTIDE SEQUENCE [LARGE SCALE GENOMIC DNA]</scope>
    <source>
        <strain evidence="11">ZP60</strain>
    </source>
</reference>
<evidence type="ECO:0000259" key="9">
    <source>
        <dbReference type="Pfam" id="PF25230"/>
    </source>
</evidence>
<evidence type="ECO:0000256" key="1">
    <source>
        <dbReference type="ARBA" id="ARBA00004651"/>
    </source>
</evidence>